<dbReference type="EMBL" id="FOMG01000052">
    <property type="protein sequence ID" value="SFD45843.1"/>
    <property type="molecule type" value="Genomic_DNA"/>
</dbReference>
<dbReference type="PANTHER" id="PTHR10824">
    <property type="entry name" value="ACYL-COENZYME A THIOESTERASE-RELATED"/>
    <property type="match status" value="1"/>
</dbReference>
<dbReference type="InterPro" id="IPR006862">
    <property type="entry name" value="Thio_Ohase/aa_AcTrfase"/>
</dbReference>
<dbReference type="InterPro" id="IPR029058">
    <property type="entry name" value="AB_hydrolase_fold"/>
</dbReference>
<dbReference type="SUPFAM" id="SSF53474">
    <property type="entry name" value="alpha/beta-Hydrolases"/>
    <property type="match status" value="1"/>
</dbReference>
<dbReference type="Pfam" id="PF08840">
    <property type="entry name" value="BAAT_C"/>
    <property type="match status" value="1"/>
</dbReference>
<dbReference type="Gene3D" id="3.40.50.1820">
    <property type="entry name" value="alpha/beta hydrolase"/>
    <property type="match status" value="1"/>
</dbReference>
<dbReference type="Gene3D" id="2.60.40.2240">
    <property type="entry name" value="Acyl-CoA thioester hydrolase/BAAT N-terminal domain"/>
    <property type="match status" value="1"/>
</dbReference>
<reference evidence="5 6" key="1">
    <citation type="submission" date="2016-10" db="EMBL/GenBank/DDBJ databases">
        <authorList>
            <person name="de Groot N.N."/>
        </authorList>
    </citation>
    <scope>NUCLEOTIDE SEQUENCE [LARGE SCALE GENOMIC DNA]</scope>
    <source>
        <strain evidence="5 6">DSM 12992</strain>
    </source>
</reference>
<dbReference type="GO" id="GO:0047617">
    <property type="term" value="F:fatty acyl-CoA hydrolase activity"/>
    <property type="evidence" value="ECO:0007669"/>
    <property type="project" value="TreeGrafter"/>
</dbReference>
<sequence length="430" mass="48793">MEDQYKISVIPEVALIDEKITIKLSGFNPKERVTIQAETNEYYCINRSCEQKSMDESYAVFEADDNGNIDLSRQAPVEGCYSGINSMGLLEFMKLKNTKNQKKSVNLKDVNIDEGYIITFSVKIKDKVVIKKNHTRMYRSENVKCVDINEDNLVARYFKADDDIPKPGIIVLSGSEGGMEKAQITAGLLASHGYSALALCYFGLESLPSSLEKIPLEYIENAIKWMGKEQTVLSDKICIYGRSKGGELALLAASIFKQIKGVIANTPSSIVWQGLNESNRPSKYSSWSYKGKEIPYLKFNSLAAFKYIIKKKFRQSAQISDIYRSSVNSIKASECTIAVEKINGPILLISGEKDEFWSSKIFCENIIKRLDEFKFKNKREHHDYRGSGHFITLPYQGLREEQNNPEAIIKANEDSWNKAMQFLNENFINK</sequence>
<evidence type="ECO:0008006" key="7">
    <source>
        <dbReference type="Google" id="ProtNLM"/>
    </source>
</evidence>
<dbReference type="OrthoDB" id="8922993at2"/>
<comment type="similarity">
    <text evidence="1">Belongs to the C/M/P thioester hydrolase family.</text>
</comment>
<dbReference type="AlphaFoldDB" id="A0A1I1SPN0"/>
<proteinExistence type="inferred from homology"/>
<keyword evidence="6" id="KW-1185">Reference proteome</keyword>
<feature type="domain" description="Acyl-CoA thioester hydrolase/bile acid-CoA amino acid N-acetyltransferase" evidence="3">
    <location>
        <begin position="17"/>
        <end position="150"/>
    </location>
</feature>
<evidence type="ECO:0000313" key="6">
    <source>
        <dbReference type="Proteomes" id="UP000199263"/>
    </source>
</evidence>
<dbReference type="RefSeq" id="WP_090094459.1">
    <property type="nucleotide sequence ID" value="NZ_FOMG01000052.1"/>
</dbReference>
<dbReference type="InterPro" id="IPR014940">
    <property type="entry name" value="BAAT_C"/>
</dbReference>
<evidence type="ECO:0000259" key="3">
    <source>
        <dbReference type="Pfam" id="PF04775"/>
    </source>
</evidence>
<evidence type="ECO:0000256" key="2">
    <source>
        <dbReference type="PIRSR" id="PIRSR016521-1"/>
    </source>
</evidence>
<dbReference type="Pfam" id="PF04775">
    <property type="entry name" value="Bile_Hydr_Trans"/>
    <property type="match status" value="1"/>
</dbReference>
<dbReference type="GO" id="GO:0006637">
    <property type="term" value="P:acyl-CoA metabolic process"/>
    <property type="evidence" value="ECO:0007669"/>
    <property type="project" value="InterPro"/>
</dbReference>
<dbReference type="InterPro" id="IPR042490">
    <property type="entry name" value="Thio_Ohase/BAAT_N"/>
</dbReference>
<dbReference type="STRING" id="119641.SAMN05421842_1527"/>
<evidence type="ECO:0000256" key="1">
    <source>
        <dbReference type="ARBA" id="ARBA00006538"/>
    </source>
</evidence>
<feature type="domain" description="BAAT/Acyl-CoA thioester hydrolase C-terminal" evidence="4">
    <location>
        <begin position="214"/>
        <end position="425"/>
    </location>
</feature>
<dbReference type="PANTHER" id="PTHR10824:SF4">
    <property type="entry name" value="ACYL-COENZYME A THIOESTERASE 1-LIKE"/>
    <property type="match status" value="1"/>
</dbReference>
<organism evidence="5 6">
    <name type="scientific">Clostridium uliginosum</name>
    <dbReference type="NCBI Taxonomy" id="119641"/>
    <lineage>
        <taxon>Bacteria</taxon>
        <taxon>Bacillati</taxon>
        <taxon>Bacillota</taxon>
        <taxon>Clostridia</taxon>
        <taxon>Eubacteriales</taxon>
        <taxon>Clostridiaceae</taxon>
        <taxon>Clostridium</taxon>
    </lineage>
</organism>
<dbReference type="InterPro" id="IPR016662">
    <property type="entry name" value="Acyl-CoA_thioEstase_long-chain"/>
</dbReference>
<evidence type="ECO:0000259" key="4">
    <source>
        <dbReference type="Pfam" id="PF08840"/>
    </source>
</evidence>
<gene>
    <name evidence="5" type="ORF">SAMN05421842_1527</name>
</gene>
<accession>A0A1I1SPN0</accession>
<protein>
    <recommendedName>
        <fullName evidence="7">Acyl-CoA thioester hydrolase/BAAT N-terminal region</fullName>
    </recommendedName>
</protein>
<name>A0A1I1SPN0_9CLOT</name>
<evidence type="ECO:0000313" key="5">
    <source>
        <dbReference type="EMBL" id="SFD45843.1"/>
    </source>
</evidence>
<dbReference type="Proteomes" id="UP000199263">
    <property type="component" value="Unassembled WGS sequence"/>
</dbReference>
<feature type="active site" description="Charge relay system" evidence="2">
    <location>
        <position position="389"/>
    </location>
</feature>
<dbReference type="GO" id="GO:0006631">
    <property type="term" value="P:fatty acid metabolic process"/>
    <property type="evidence" value="ECO:0007669"/>
    <property type="project" value="TreeGrafter"/>
</dbReference>
<feature type="active site" description="Charge relay system" evidence="2">
    <location>
        <position position="243"/>
    </location>
</feature>
<dbReference type="PIRSF" id="PIRSF016521">
    <property type="entry name" value="Acyl-CoA_hydro"/>
    <property type="match status" value="1"/>
</dbReference>
<feature type="active site" description="Charge relay system" evidence="2">
    <location>
        <position position="354"/>
    </location>
</feature>